<protein>
    <submittedName>
        <fullName evidence="1">Uncharacterized protein</fullName>
    </submittedName>
</protein>
<comment type="caution">
    <text evidence="1">The sequence shown here is derived from an EMBL/GenBank/DDBJ whole genome shotgun (WGS) entry which is preliminary data.</text>
</comment>
<dbReference type="Proteomes" id="UP001279734">
    <property type="component" value="Unassembled WGS sequence"/>
</dbReference>
<dbReference type="PANTHER" id="PTHR20884:SF21">
    <property type="entry name" value="GDP-L-GALACTOSE PHOSPHORYLASE 1"/>
    <property type="match status" value="1"/>
</dbReference>
<sequence>MSEPGDCVTESSGRGALPSEGGSLSDLLFLDCGGIIISSSSLYQWYVFVLIDIWQLNNIAFYEVVLLVGCVKKCPKMLRIKRVPTVVSNYQQEADGGAQNVEGCGRKCPREYCIQGAKLPLYGFRRMNKTTNENRLIAHDDARGPLVAFLDTLLGEWEDRMQRGLFRYDVTAC</sequence>
<dbReference type="AlphaFoldDB" id="A0AAD3Y067"/>
<organism evidence="1 2">
    <name type="scientific">Nepenthes gracilis</name>
    <name type="common">Slender pitcher plant</name>
    <dbReference type="NCBI Taxonomy" id="150966"/>
    <lineage>
        <taxon>Eukaryota</taxon>
        <taxon>Viridiplantae</taxon>
        <taxon>Streptophyta</taxon>
        <taxon>Embryophyta</taxon>
        <taxon>Tracheophyta</taxon>
        <taxon>Spermatophyta</taxon>
        <taxon>Magnoliopsida</taxon>
        <taxon>eudicotyledons</taxon>
        <taxon>Gunneridae</taxon>
        <taxon>Pentapetalae</taxon>
        <taxon>Caryophyllales</taxon>
        <taxon>Nepenthaceae</taxon>
        <taxon>Nepenthes</taxon>
    </lineage>
</organism>
<dbReference type="GO" id="GO:0080048">
    <property type="term" value="F:GDP-D-glucose phosphorylase activity"/>
    <property type="evidence" value="ECO:0007669"/>
    <property type="project" value="InterPro"/>
</dbReference>
<dbReference type="EMBL" id="BSYO01000027">
    <property type="protein sequence ID" value="GMH24357.1"/>
    <property type="molecule type" value="Genomic_DNA"/>
</dbReference>
<dbReference type="GO" id="GO:0005737">
    <property type="term" value="C:cytoplasm"/>
    <property type="evidence" value="ECO:0007669"/>
    <property type="project" value="UniProtKB-SubCell"/>
</dbReference>
<name>A0AAD3Y067_NEPGR</name>
<evidence type="ECO:0000313" key="1">
    <source>
        <dbReference type="EMBL" id="GMH24357.1"/>
    </source>
</evidence>
<dbReference type="GO" id="GO:0006006">
    <property type="term" value="P:glucose metabolic process"/>
    <property type="evidence" value="ECO:0007669"/>
    <property type="project" value="TreeGrafter"/>
</dbReference>
<dbReference type="GO" id="GO:0016787">
    <property type="term" value="F:hydrolase activity"/>
    <property type="evidence" value="ECO:0007669"/>
    <property type="project" value="UniProtKB-KW"/>
</dbReference>
<accession>A0AAD3Y067</accession>
<gene>
    <name evidence="1" type="ORF">Nepgr_026200</name>
</gene>
<dbReference type="GO" id="GO:0005085">
    <property type="term" value="F:guanyl-nucleotide exchange factor activity"/>
    <property type="evidence" value="ECO:0007669"/>
    <property type="project" value="UniProtKB-KW"/>
</dbReference>
<dbReference type="PANTHER" id="PTHR20884">
    <property type="entry name" value="GDP-D-GLUCOSE PHOSPHORYLASE 1"/>
    <property type="match status" value="1"/>
</dbReference>
<reference evidence="1" key="1">
    <citation type="submission" date="2023-05" db="EMBL/GenBank/DDBJ databases">
        <title>Nepenthes gracilis genome sequencing.</title>
        <authorList>
            <person name="Fukushima K."/>
        </authorList>
    </citation>
    <scope>NUCLEOTIDE SEQUENCE</scope>
    <source>
        <strain evidence="1">SING2019-196</strain>
    </source>
</reference>
<evidence type="ECO:0000313" key="2">
    <source>
        <dbReference type="Proteomes" id="UP001279734"/>
    </source>
</evidence>
<dbReference type="GO" id="GO:0000166">
    <property type="term" value="F:nucleotide binding"/>
    <property type="evidence" value="ECO:0007669"/>
    <property type="project" value="UniProtKB-KW"/>
</dbReference>
<keyword evidence="2" id="KW-1185">Reference proteome</keyword>
<proteinExistence type="predicted"/>
<dbReference type="InterPro" id="IPR026506">
    <property type="entry name" value="GDPGP"/>
</dbReference>